<dbReference type="Proteomes" id="UP000641206">
    <property type="component" value="Unassembled WGS sequence"/>
</dbReference>
<keyword evidence="3" id="KW-1185">Reference proteome</keyword>
<comment type="caution">
    <text evidence="2">The sequence shown here is derived from an EMBL/GenBank/DDBJ whole genome shotgun (WGS) entry which is preliminary data.</text>
</comment>
<dbReference type="RefSeq" id="WP_188732919.1">
    <property type="nucleotide sequence ID" value="NZ_BMLW01000001.1"/>
</dbReference>
<feature type="domain" description="Peptidase M24" evidence="1">
    <location>
        <begin position="162"/>
        <end position="380"/>
    </location>
</feature>
<evidence type="ECO:0000259" key="1">
    <source>
        <dbReference type="Pfam" id="PF00557"/>
    </source>
</evidence>
<evidence type="ECO:0000313" key="2">
    <source>
        <dbReference type="EMBL" id="GGP07801.1"/>
    </source>
</evidence>
<dbReference type="SUPFAM" id="SSF55920">
    <property type="entry name" value="Creatinase/aminopeptidase"/>
    <property type="match status" value="1"/>
</dbReference>
<evidence type="ECO:0000313" key="3">
    <source>
        <dbReference type="Proteomes" id="UP000641206"/>
    </source>
</evidence>
<dbReference type="PANTHER" id="PTHR46112">
    <property type="entry name" value="AMINOPEPTIDASE"/>
    <property type="match status" value="1"/>
</dbReference>
<accession>A0ABQ2NNH2</accession>
<reference evidence="3" key="1">
    <citation type="journal article" date="2019" name="Int. J. Syst. Evol. Microbiol.">
        <title>The Global Catalogue of Microorganisms (GCM) 10K type strain sequencing project: providing services to taxonomists for standard genome sequencing and annotation.</title>
        <authorList>
            <consortium name="The Broad Institute Genomics Platform"/>
            <consortium name="The Broad Institute Genome Sequencing Center for Infectious Disease"/>
            <person name="Wu L."/>
            <person name="Ma J."/>
        </authorList>
    </citation>
    <scope>NUCLEOTIDE SEQUENCE [LARGE SCALE GENOMIC DNA]</scope>
    <source>
        <strain evidence="3">CGMCC 1.7693</strain>
    </source>
</reference>
<dbReference type="Gene3D" id="3.90.230.10">
    <property type="entry name" value="Creatinase/methionine aminopeptidase superfamily"/>
    <property type="match status" value="1"/>
</dbReference>
<organism evidence="2 3">
    <name type="scientific">Oceanobacillus neutriphilus</name>
    <dbReference type="NCBI Taxonomy" id="531815"/>
    <lineage>
        <taxon>Bacteria</taxon>
        <taxon>Bacillati</taxon>
        <taxon>Bacillota</taxon>
        <taxon>Bacilli</taxon>
        <taxon>Bacillales</taxon>
        <taxon>Bacillaceae</taxon>
        <taxon>Oceanobacillus</taxon>
    </lineage>
</organism>
<dbReference type="EMBL" id="BMLW01000001">
    <property type="protein sequence ID" value="GGP07801.1"/>
    <property type="molecule type" value="Genomic_DNA"/>
</dbReference>
<dbReference type="InterPro" id="IPR000994">
    <property type="entry name" value="Pept_M24"/>
</dbReference>
<name>A0ABQ2NNH2_9BACI</name>
<protein>
    <submittedName>
        <fullName evidence="2">Peptidase M24</fullName>
    </submittedName>
</protein>
<dbReference type="InterPro" id="IPR036005">
    <property type="entry name" value="Creatinase/aminopeptidase-like"/>
</dbReference>
<gene>
    <name evidence="2" type="ORF">GCM10011346_05230</name>
</gene>
<proteinExistence type="predicted"/>
<dbReference type="PANTHER" id="PTHR46112:SF8">
    <property type="entry name" value="CYTOPLASMIC PEPTIDASE PEPQ-RELATED"/>
    <property type="match status" value="1"/>
</dbReference>
<dbReference type="InterPro" id="IPR050659">
    <property type="entry name" value="Peptidase_M24B"/>
</dbReference>
<sequence length="396" mass="44167">MNQYSIQKEKHFQTKQLLKDMNVDWWITVGRETSMNNDPVLPLISSIDFTALAAVIMTSEKSTALVGHNDAEGLRQTGVFDEIIGYDTSFEQELTALLHRDIPKTIAINYSLDDVAADGLSHGLYLKLMNIFEKAEYQGAVHSSQEIISRVRGCKSHTEIQRIQGAIQLTEIIYEDARKFIKEGVTEKDIYQFFHERMKVNGVIPSWQASQCPGVMVGPETVTGHNGPTDIVAEKGYVMDLDFGVVLNGYCSDLQRAYYVLDDGEEQACDEVQTAFDVVQEAIGRALKEMKPGKTGNEIDKIARDYIVSQGYPEWTHGLGHQVGRLVHDGGVSLGPSKWERYTDKEVNQPVEEGMVFTLEPGIRTSRGYVGQEEVAVVTKDGGRLLSNPQKGIFLV</sequence>
<dbReference type="Pfam" id="PF00557">
    <property type="entry name" value="Peptidase_M24"/>
    <property type="match status" value="1"/>
</dbReference>